<dbReference type="Gene3D" id="3.40.1080.10">
    <property type="entry name" value="Glutaconate Coenzyme A-transferase"/>
    <property type="match status" value="1"/>
</dbReference>
<dbReference type="PANTHER" id="PTHR43609">
    <property type="entry name" value="ACETYL-COA HYDROLASE"/>
    <property type="match status" value="1"/>
</dbReference>
<evidence type="ECO:0000259" key="2">
    <source>
        <dbReference type="Pfam" id="PF02550"/>
    </source>
</evidence>
<evidence type="ECO:0000256" key="1">
    <source>
        <dbReference type="ARBA" id="ARBA00009632"/>
    </source>
</evidence>
<dbReference type="InterPro" id="IPR037171">
    <property type="entry name" value="NagB/RpiA_transferase-like"/>
</dbReference>
<dbReference type="InterPro" id="IPR017821">
    <property type="entry name" value="Succinate_CoA_transferase"/>
</dbReference>
<evidence type="ECO:0000313" key="5">
    <source>
        <dbReference type="Proteomes" id="UP000615593"/>
    </source>
</evidence>
<name>A0ABQ3C740_9FLAO</name>
<evidence type="ECO:0000313" key="4">
    <source>
        <dbReference type="EMBL" id="GGZ64380.1"/>
    </source>
</evidence>
<dbReference type="InterPro" id="IPR003702">
    <property type="entry name" value="ActCoA_hydro_N"/>
</dbReference>
<protein>
    <submittedName>
        <fullName evidence="4">Acetyl-CoA hydrolase</fullName>
    </submittedName>
</protein>
<keyword evidence="4" id="KW-0378">Hydrolase</keyword>
<dbReference type="RefSeq" id="WP_027885584.1">
    <property type="nucleotide sequence ID" value="NZ_BMWY01000010.1"/>
</dbReference>
<dbReference type="GO" id="GO:0016787">
    <property type="term" value="F:hydrolase activity"/>
    <property type="evidence" value="ECO:0007669"/>
    <property type="project" value="UniProtKB-KW"/>
</dbReference>
<organism evidence="4 5">
    <name type="scientific">Mesonia mobilis</name>
    <dbReference type="NCBI Taxonomy" id="369791"/>
    <lineage>
        <taxon>Bacteria</taxon>
        <taxon>Pseudomonadati</taxon>
        <taxon>Bacteroidota</taxon>
        <taxon>Flavobacteriia</taxon>
        <taxon>Flavobacteriales</taxon>
        <taxon>Flavobacteriaceae</taxon>
        <taxon>Mesonia</taxon>
    </lineage>
</organism>
<dbReference type="InterPro" id="IPR026888">
    <property type="entry name" value="AcetylCoA_hyd_C"/>
</dbReference>
<sequence length="508" mass="55774">MRDDRLLYAAYKSKVFSADKAANLINNHDVVGVSGFTKAGDSKAVLPTFAERAGEENIEITLISGASLGYDTDGSLAKNKALYKRMPFQVDATLRNEINQENILYIDQHLSETAEQLQNGHLPKIDIAIVEAVGVTEEGHIIPTTSVGNSATFLAMADRIIIEINESVPLAFKGIHDIKVQKAVPHREILPITSCDSRVGDPFIKIDPNKVEAIVFTQKPDAPATIAAPDKKTISIAEHLMKFFEDEVEAGRLGKSLLPLQAGIGKIANAVLAGFLNSPFENLSMYSEVLQDSTFQLIDSGKMNFASASSITVSEECYDKLIENFEDYKDKIVLRPQNISNAAEVIRRLGVIAINTAIEFDIYGNVNSTHLTGTRMMNGIGGSGDFARNAYLSVFVCPSISKGGSISHVVPMVSHTDHTEHDVDILVTDQGLADLRNLAPIERAQKIIDNCVHPDYREQMQSYFDQAKLQKGHTPHILQNAFSWHTNLNENGTMMIKQNSTNLYCGKV</sequence>
<keyword evidence="5" id="KW-1185">Reference proteome</keyword>
<accession>A0ABQ3C740</accession>
<dbReference type="InterPro" id="IPR046433">
    <property type="entry name" value="ActCoA_hydro"/>
</dbReference>
<feature type="domain" description="Acetyl-CoA hydrolase/transferase C-terminal" evidence="3">
    <location>
        <begin position="320"/>
        <end position="463"/>
    </location>
</feature>
<dbReference type="GeneID" id="94370399"/>
<dbReference type="Gene3D" id="3.40.1080.20">
    <property type="entry name" value="Acetyl-CoA hydrolase/transferase C-terminal domain"/>
    <property type="match status" value="1"/>
</dbReference>
<comment type="caution">
    <text evidence="4">The sequence shown here is derived from an EMBL/GenBank/DDBJ whole genome shotgun (WGS) entry which is preliminary data.</text>
</comment>
<dbReference type="Gene3D" id="3.30.750.70">
    <property type="entry name" value="4-hydroxybutyrate coenzyme like domains"/>
    <property type="match status" value="1"/>
</dbReference>
<feature type="domain" description="Acetyl-CoA hydrolase/transferase N-terminal" evidence="2">
    <location>
        <begin position="8"/>
        <end position="215"/>
    </location>
</feature>
<dbReference type="PANTHER" id="PTHR43609:SF1">
    <property type="entry name" value="ACETYL-COA HYDROLASE"/>
    <property type="match status" value="1"/>
</dbReference>
<comment type="similarity">
    <text evidence="1">Belongs to the acetyl-CoA hydrolase/transferase family.</text>
</comment>
<reference evidence="5" key="1">
    <citation type="journal article" date="2019" name="Int. J. Syst. Evol. Microbiol.">
        <title>The Global Catalogue of Microorganisms (GCM) 10K type strain sequencing project: providing services to taxonomists for standard genome sequencing and annotation.</title>
        <authorList>
            <consortium name="The Broad Institute Genomics Platform"/>
            <consortium name="The Broad Institute Genome Sequencing Center for Infectious Disease"/>
            <person name="Wu L."/>
            <person name="Ma J."/>
        </authorList>
    </citation>
    <scope>NUCLEOTIDE SEQUENCE [LARGE SCALE GENOMIC DNA]</scope>
    <source>
        <strain evidence="5">KCTC 12708</strain>
    </source>
</reference>
<dbReference type="Pfam" id="PF02550">
    <property type="entry name" value="AcetylCoA_hydro"/>
    <property type="match status" value="1"/>
</dbReference>
<dbReference type="NCBIfam" id="TIGR03458">
    <property type="entry name" value="YgfH_subfam"/>
    <property type="match status" value="1"/>
</dbReference>
<dbReference type="Pfam" id="PF13336">
    <property type="entry name" value="AcetylCoA_hyd_C"/>
    <property type="match status" value="1"/>
</dbReference>
<dbReference type="InterPro" id="IPR038460">
    <property type="entry name" value="AcetylCoA_hyd_C_sf"/>
</dbReference>
<proteinExistence type="inferred from homology"/>
<gene>
    <name evidence="4" type="primary">cat1</name>
    <name evidence="4" type="ORF">GCM10008088_27330</name>
</gene>
<dbReference type="Proteomes" id="UP000615593">
    <property type="component" value="Unassembled WGS sequence"/>
</dbReference>
<dbReference type="EMBL" id="BMWY01000010">
    <property type="protein sequence ID" value="GGZ64380.1"/>
    <property type="molecule type" value="Genomic_DNA"/>
</dbReference>
<evidence type="ECO:0000259" key="3">
    <source>
        <dbReference type="Pfam" id="PF13336"/>
    </source>
</evidence>
<dbReference type="SUPFAM" id="SSF100950">
    <property type="entry name" value="NagB/RpiA/CoA transferase-like"/>
    <property type="match status" value="2"/>
</dbReference>